<dbReference type="EMBL" id="LT985188">
    <property type="protein sequence ID" value="SPD85915.1"/>
    <property type="molecule type" value="Genomic_DNA"/>
</dbReference>
<name>A0A2N9JEL1_9ACTN</name>
<dbReference type="AlphaFoldDB" id="A0A2N9JEL1"/>
<evidence type="ECO:0000313" key="3">
    <source>
        <dbReference type="Proteomes" id="UP000238164"/>
    </source>
</evidence>
<sequence length="279" mass="29828">MAGPHRQHPEHRHRRPQRGDTEAGHDPTGGAHGEEPAGPDAAPDAVRGLSVAQNGYQLEALSAPRRVGQDGTLTFRLTGPDGRPVTDYTTAHDKDLHLIVVRTDGTRFRHVHPTMDGEGTWSLPWRWTVAGSYRVFADFVPAATGETLTLTSTVEVAGTVQPAPLGPDRTRTAVDGFTVTVDGAPVTGGSAELRFTVTRDGTPVPLQPFLGAAGHLVALRTGDLAYLHVHPMDDSAGRSPSDPQVVFTAEAPTPGRYLLYLDFQVDGQVHTATFTTTAR</sequence>
<proteinExistence type="predicted"/>
<reference evidence="2 3" key="1">
    <citation type="submission" date="2018-02" db="EMBL/GenBank/DDBJ databases">
        <authorList>
            <person name="Cohen D.B."/>
            <person name="Kent A.D."/>
        </authorList>
    </citation>
    <scope>NUCLEOTIDE SEQUENCE [LARGE SCALE GENOMIC DNA]</scope>
    <source>
        <strain evidence="2">1</strain>
    </source>
</reference>
<evidence type="ECO:0008006" key="4">
    <source>
        <dbReference type="Google" id="ProtNLM"/>
    </source>
</evidence>
<feature type="compositionally biased region" description="Low complexity" evidence="1">
    <location>
        <begin position="36"/>
        <end position="45"/>
    </location>
</feature>
<organism evidence="2 3">
    <name type="scientific">Micropruina glycogenica</name>
    <dbReference type="NCBI Taxonomy" id="75385"/>
    <lineage>
        <taxon>Bacteria</taxon>
        <taxon>Bacillati</taxon>
        <taxon>Actinomycetota</taxon>
        <taxon>Actinomycetes</taxon>
        <taxon>Propionibacteriales</taxon>
        <taxon>Nocardioidaceae</taxon>
        <taxon>Micropruina</taxon>
    </lineage>
</organism>
<feature type="compositionally biased region" description="Basic residues" evidence="1">
    <location>
        <begin position="1"/>
        <end position="16"/>
    </location>
</feature>
<evidence type="ECO:0000313" key="2">
    <source>
        <dbReference type="EMBL" id="SPD85915.1"/>
    </source>
</evidence>
<gene>
    <name evidence="2" type="ORF">MPLG2_0879</name>
</gene>
<dbReference type="RefSeq" id="WP_105185040.1">
    <property type="nucleotide sequence ID" value="NZ_BAAAGO010000041.1"/>
</dbReference>
<dbReference type="KEGG" id="mgg:MPLG2_0879"/>
<protein>
    <recommendedName>
        <fullName evidence="4">Heavy metal-binding domain-containing protein</fullName>
    </recommendedName>
</protein>
<dbReference type="Proteomes" id="UP000238164">
    <property type="component" value="Chromosome 1"/>
</dbReference>
<keyword evidence="3" id="KW-1185">Reference proteome</keyword>
<dbReference type="OrthoDB" id="128043at2"/>
<evidence type="ECO:0000256" key="1">
    <source>
        <dbReference type="SAM" id="MobiDB-lite"/>
    </source>
</evidence>
<accession>A0A2N9JEL1</accession>
<feature type="region of interest" description="Disordered" evidence="1">
    <location>
        <begin position="1"/>
        <end position="45"/>
    </location>
</feature>